<keyword evidence="3 4" id="KW-0732">Signal</keyword>
<dbReference type="AlphaFoldDB" id="A0A7K0C7C8"/>
<dbReference type="Pfam" id="PF01547">
    <property type="entry name" value="SBP_bac_1"/>
    <property type="match status" value="1"/>
</dbReference>
<evidence type="ECO:0000256" key="3">
    <source>
        <dbReference type="ARBA" id="ARBA00022729"/>
    </source>
</evidence>
<comment type="similarity">
    <text evidence="1">Belongs to the bacterial solute-binding protein 1 family.</text>
</comment>
<protein>
    <recommendedName>
        <fullName evidence="7">ABC transporter substrate-binding protein</fullName>
    </recommendedName>
</protein>
<dbReference type="OrthoDB" id="2644341at2"/>
<dbReference type="Proteomes" id="UP000487268">
    <property type="component" value="Unassembled WGS sequence"/>
</dbReference>
<evidence type="ECO:0000313" key="5">
    <source>
        <dbReference type="EMBL" id="MQY09343.1"/>
    </source>
</evidence>
<organism evidence="5 6">
    <name type="scientific">Actinomadura macrotermitis</name>
    <dbReference type="NCBI Taxonomy" id="2585200"/>
    <lineage>
        <taxon>Bacteria</taxon>
        <taxon>Bacillati</taxon>
        <taxon>Actinomycetota</taxon>
        <taxon>Actinomycetes</taxon>
        <taxon>Streptosporangiales</taxon>
        <taxon>Thermomonosporaceae</taxon>
        <taxon>Actinomadura</taxon>
    </lineage>
</organism>
<gene>
    <name evidence="5" type="ORF">ACRB68_74680</name>
</gene>
<evidence type="ECO:0000313" key="6">
    <source>
        <dbReference type="Proteomes" id="UP000487268"/>
    </source>
</evidence>
<dbReference type="PANTHER" id="PTHR30061:SF50">
    <property type="entry name" value="MALTOSE_MALTODEXTRIN-BINDING PERIPLASMIC PROTEIN"/>
    <property type="match status" value="1"/>
</dbReference>
<feature type="chain" id="PRO_5029876169" description="ABC transporter substrate-binding protein" evidence="4">
    <location>
        <begin position="26"/>
        <end position="427"/>
    </location>
</feature>
<evidence type="ECO:0008006" key="7">
    <source>
        <dbReference type="Google" id="ProtNLM"/>
    </source>
</evidence>
<proteinExistence type="inferred from homology"/>
<comment type="caution">
    <text evidence="5">The sequence shown here is derived from an EMBL/GenBank/DDBJ whole genome shotgun (WGS) entry which is preliminary data.</text>
</comment>
<name>A0A7K0C7C8_9ACTN</name>
<evidence type="ECO:0000256" key="2">
    <source>
        <dbReference type="ARBA" id="ARBA00022448"/>
    </source>
</evidence>
<dbReference type="SUPFAM" id="SSF53850">
    <property type="entry name" value="Periplasmic binding protein-like II"/>
    <property type="match status" value="1"/>
</dbReference>
<dbReference type="InterPro" id="IPR006059">
    <property type="entry name" value="SBP"/>
</dbReference>
<feature type="signal peptide" evidence="4">
    <location>
        <begin position="1"/>
        <end position="25"/>
    </location>
</feature>
<evidence type="ECO:0000256" key="4">
    <source>
        <dbReference type="SAM" id="SignalP"/>
    </source>
</evidence>
<dbReference type="GO" id="GO:0055052">
    <property type="term" value="C:ATP-binding cassette (ABC) transporter complex, substrate-binding subunit-containing"/>
    <property type="evidence" value="ECO:0007669"/>
    <property type="project" value="TreeGrafter"/>
</dbReference>
<evidence type="ECO:0000256" key="1">
    <source>
        <dbReference type="ARBA" id="ARBA00008520"/>
    </source>
</evidence>
<reference evidence="5 6" key="1">
    <citation type="submission" date="2019-10" db="EMBL/GenBank/DDBJ databases">
        <title>Actinomadura rubteroloni sp. nov. and Actinomadura macrotermitis sp. nov., isolated from the gut of fungus growing-termite Macrotermes natalensis.</title>
        <authorList>
            <person name="Benndorf R."/>
            <person name="Martin K."/>
            <person name="Kuefner M."/>
            <person name="De Beer W."/>
            <person name="Kaster A.-K."/>
            <person name="Vollmers J."/>
            <person name="Poulsen M."/>
            <person name="Beemelmanns C."/>
        </authorList>
    </citation>
    <scope>NUCLEOTIDE SEQUENCE [LARGE SCALE GENOMIC DNA]</scope>
    <source>
        <strain evidence="5 6">RB68</strain>
    </source>
</reference>
<accession>A0A7K0C7C8</accession>
<dbReference type="GO" id="GO:0015768">
    <property type="term" value="P:maltose transport"/>
    <property type="evidence" value="ECO:0007669"/>
    <property type="project" value="TreeGrafter"/>
</dbReference>
<keyword evidence="2" id="KW-0813">Transport</keyword>
<dbReference type="GO" id="GO:1901982">
    <property type="term" value="F:maltose binding"/>
    <property type="evidence" value="ECO:0007669"/>
    <property type="project" value="TreeGrafter"/>
</dbReference>
<dbReference type="EMBL" id="WEGH01000006">
    <property type="protein sequence ID" value="MQY09343.1"/>
    <property type="molecule type" value="Genomic_DNA"/>
</dbReference>
<dbReference type="PROSITE" id="PS51257">
    <property type="entry name" value="PROKAR_LIPOPROTEIN"/>
    <property type="match status" value="1"/>
</dbReference>
<dbReference type="RefSeq" id="WP_153541203.1">
    <property type="nucleotide sequence ID" value="NZ_WEGH01000006.1"/>
</dbReference>
<sequence>MKNRVLKPVAALSALLLAAACGSSGKDDGDGKPGPATFTYWTTSWTPEQISKIDAAFDAAHPGLHAKGQFIASSDQYLPKVISAIKGGTHPTVLLTQNASDLPEIAQSGKLIPLDGRLTAQTNALYPGIKSSLFYKGRQLGFARAGAGDIVLFYNKKDFKDAGIARPPATWDELVADAKKLTDPAKKRFGYYVPLGEAEWISFAWAPLLRAHGGELLNADATATAFNGPQGVKALQTWLDLINAKAAPTTSFAQAGSFDGAPAFASRTVSMIADGQWAVPAFKKAGLDFGVAPLPRGDAGQSTSIGIEVAALLKTGKAQEAAGLEFIKFLATPEQGAHLAADSGGLPSDPAQLQQPELKKHIAGDPYYQAFADSLAFGKARPLTPAYNAVSEALWTEISKAVKGQQTAQQALANAQKKGDQALKDQG</sequence>
<dbReference type="Gene3D" id="3.40.190.10">
    <property type="entry name" value="Periplasmic binding protein-like II"/>
    <property type="match status" value="2"/>
</dbReference>
<keyword evidence="6" id="KW-1185">Reference proteome</keyword>
<dbReference type="PANTHER" id="PTHR30061">
    <property type="entry name" value="MALTOSE-BINDING PERIPLASMIC PROTEIN"/>
    <property type="match status" value="1"/>
</dbReference>
<dbReference type="GO" id="GO:0042956">
    <property type="term" value="P:maltodextrin transmembrane transport"/>
    <property type="evidence" value="ECO:0007669"/>
    <property type="project" value="TreeGrafter"/>
</dbReference>